<reference evidence="3" key="1">
    <citation type="submission" date="2023-06" db="EMBL/GenBank/DDBJ databases">
        <title>Survivors Of The Sea: Transcriptome response of Skeletonema marinoi to long-term dormancy.</title>
        <authorList>
            <person name="Pinder M.I.M."/>
            <person name="Kourtchenko O."/>
            <person name="Robertson E.K."/>
            <person name="Larsson T."/>
            <person name="Maumus F."/>
            <person name="Osuna-Cruz C.M."/>
            <person name="Vancaester E."/>
            <person name="Stenow R."/>
            <person name="Vandepoele K."/>
            <person name="Ploug H."/>
            <person name="Bruchert V."/>
            <person name="Godhe A."/>
            <person name="Topel M."/>
        </authorList>
    </citation>
    <scope>NUCLEOTIDE SEQUENCE</scope>
    <source>
        <strain evidence="3">R05AC</strain>
    </source>
</reference>
<feature type="domain" description="Orc1-like AAA ATPase" evidence="2">
    <location>
        <begin position="277"/>
        <end position="459"/>
    </location>
</feature>
<feature type="compositionally biased region" description="Polar residues" evidence="1">
    <location>
        <begin position="181"/>
        <end position="193"/>
    </location>
</feature>
<dbReference type="SUPFAM" id="SSF52540">
    <property type="entry name" value="P-loop containing nucleoside triphosphate hydrolases"/>
    <property type="match status" value="1"/>
</dbReference>
<dbReference type="EMBL" id="JATAAI010000040">
    <property type="protein sequence ID" value="KAK1734217.1"/>
    <property type="molecule type" value="Genomic_DNA"/>
</dbReference>
<sequence>MKKWTVGAIVSLRSRGTQHVDKIVCSHEYLSCALKIAHSLAKQLSTVEQERAPHTEKSNTNNSPPMIEASDKSWSEYIYISCMTKEAVEKDMKDESSTHNSNNDDKLDPGELHNLSQQLSTLLENDNNQNSIDYLDVRGAILNEGAVDGRSLSNDGKLEIRSLGWEGDELLGHNPTKRRSLQSSTNLDSLSQVQSPSMVSTSVEPLKLLGLPTALCNLISNTIDSVDGDAHDNGGTYGLISEVRDDLKLMIDSPNLYLQDVDLAKAVNVGLQFGGSLYGREAELQTLKECYQRSISSECEVAMICGTSGIGKSKLSQEFARSVNEDGGSIYLSGRFDKLESQPLHAISSAFDKYCAWVTAEDQSTAEKVSTALKENMGDEMACLVTVMPNLANILGDDFNLNPISKNDDTAVDAQKRIRYLFCQFVDVISRCHEEPLILFLDDCQWIDNASVALLNQILMMSGSAIKDHRFFFFGACRDDEMSESHPLNIMLTSMNCFGTKTTKIQLTSMSKDAVNEMVSTELSLLPRITRSLANILHHKTKGSPLFVKQVMMELYKQRLLYPSLSRRRWVWETNKILDMKIPDNVATFITNTFDRLSFEVVSALVVLSCFGASADISLIEVLEKEIEQPLIAPLDDAVAHSVLGKRNGKFYFMHDKLQEAAYSKMKPEERCLHHNRYGLALDLLHGGSGESEFRCWNKAMNMSDFFAAHSFFEHGISYLRLRREHWNEHYDLSLELFNLAAKCALMNAEHDSLKMLTDQIMHHARCFEDKFQAISVTIPLLSFSGNVPAAVELIKTTLSSLDEELPSAVTPTVIKKHLDNTKKQLALLSDDTLLSYLAMVDPSKIFAVELLVKLYGSLTLIGERATQRIIPLKVIQISLTYGMSPHSPTAFAQYGSYLALIEDEFEEGYRYVKFALSLMKKIPSRAHDSTTMFWSTHTRIHIEPMQSSIECYLDAYKAAMKSGNTYAVSSSSVYNNCCLWSGKELNAVVDSMKDTMKESKYHKNFVALTLMLPMLRVALRLIGQSDAPAPQQDNLTNAFGETFNEGNNAGKYASLLHTMYFAKLSEALIFRELNEAEDAAEKYFSVDRLVGLPPVMFFGKFYSGLVSFWVARETDDNKRKESNKWIKRGVECKDKMEKLSVSASTWNFENKLYLLQAEEQFCSRNFETAETLYDAAILSSKMHKFVNEEALANELAGHFYLETGRRNKSVHYFSRAFDKYNEWGAVAKASALTEYF</sequence>
<dbReference type="Pfam" id="PF13191">
    <property type="entry name" value="AAA_16"/>
    <property type="match status" value="1"/>
</dbReference>
<feature type="region of interest" description="Disordered" evidence="1">
    <location>
        <begin position="47"/>
        <end position="68"/>
    </location>
</feature>
<dbReference type="InterPro" id="IPR027417">
    <property type="entry name" value="P-loop_NTPase"/>
</dbReference>
<dbReference type="PANTHER" id="PTHR43642:SF1">
    <property type="entry name" value="HYBRID SIGNAL TRANSDUCTION HISTIDINE KINASE G"/>
    <property type="match status" value="1"/>
</dbReference>
<dbReference type="InterPro" id="IPR053159">
    <property type="entry name" value="Hybrid_Histidine_Kinase"/>
</dbReference>
<feature type="compositionally biased region" description="Basic and acidic residues" evidence="1">
    <location>
        <begin position="90"/>
        <end position="111"/>
    </location>
</feature>
<dbReference type="AlphaFoldDB" id="A0AAD9D561"/>
<feature type="region of interest" description="Disordered" evidence="1">
    <location>
        <begin position="90"/>
        <end position="112"/>
    </location>
</feature>
<feature type="region of interest" description="Disordered" evidence="1">
    <location>
        <begin position="169"/>
        <end position="193"/>
    </location>
</feature>
<dbReference type="InterPro" id="IPR041664">
    <property type="entry name" value="AAA_16"/>
</dbReference>
<name>A0AAD9D561_9STRA</name>
<proteinExistence type="predicted"/>
<evidence type="ECO:0000256" key="1">
    <source>
        <dbReference type="SAM" id="MobiDB-lite"/>
    </source>
</evidence>
<evidence type="ECO:0000313" key="3">
    <source>
        <dbReference type="EMBL" id="KAK1734217.1"/>
    </source>
</evidence>
<protein>
    <submittedName>
        <fullName evidence="3">AAA ATPase</fullName>
    </submittedName>
</protein>
<organism evidence="3 4">
    <name type="scientific">Skeletonema marinoi</name>
    <dbReference type="NCBI Taxonomy" id="267567"/>
    <lineage>
        <taxon>Eukaryota</taxon>
        <taxon>Sar</taxon>
        <taxon>Stramenopiles</taxon>
        <taxon>Ochrophyta</taxon>
        <taxon>Bacillariophyta</taxon>
        <taxon>Coscinodiscophyceae</taxon>
        <taxon>Thalassiosirophycidae</taxon>
        <taxon>Thalassiosirales</taxon>
        <taxon>Skeletonemataceae</taxon>
        <taxon>Skeletonema</taxon>
        <taxon>Skeletonema marinoi-dohrnii complex</taxon>
    </lineage>
</organism>
<keyword evidence="4" id="KW-1185">Reference proteome</keyword>
<dbReference type="Gene3D" id="3.40.50.300">
    <property type="entry name" value="P-loop containing nucleotide triphosphate hydrolases"/>
    <property type="match status" value="1"/>
</dbReference>
<dbReference type="PANTHER" id="PTHR43642">
    <property type="entry name" value="HYBRID SIGNAL TRANSDUCTION HISTIDINE KINASE G"/>
    <property type="match status" value="1"/>
</dbReference>
<accession>A0AAD9D561</accession>
<evidence type="ECO:0000259" key="2">
    <source>
        <dbReference type="Pfam" id="PF13191"/>
    </source>
</evidence>
<dbReference type="Proteomes" id="UP001224775">
    <property type="component" value="Unassembled WGS sequence"/>
</dbReference>
<evidence type="ECO:0000313" key="4">
    <source>
        <dbReference type="Proteomes" id="UP001224775"/>
    </source>
</evidence>
<feature type="compositionally biased region" description="Basic and acidic residues" evidence="1">
    <location>
        <begin position="48"/>
        <end position="57"/>
    </location>
</feature>
<comment type="caution">
    <text evidence="3">The sequence shown here is derived from an EMBL/GenBank/DDBJ whole genome shotgun (WGS) entry which is preliminary data.</text>
</comment>
<gene>
    <name evidence="3" type="ORF">QTG54_014984</name>
</gene>